<evidence type="ECO:0000256" key="3">
    <source>
        <dbReference type="SAM" id="MobiDB-lite"/>
    </source>
</evidence>
<dbReference type="PRINTS" id="PR00360">
    <property type="entry name" value="C2DOMAIN"/>
</dbReference>
<dbReference type="GO" id="GO:0005509">
    <property type="term" value="F:calcium ion binding"/>
    <property type="evidence" value="ECO:0007669"/>
    <property type="project" value="TreeGrafter"/>
</dbReference>
<dbReference type="SUPFAM" id="SSF49562">
    <property type="entry name" value="C2 domain (Calcium/lipid-binding domain, CaLB)"/>
    <property type="match status" value="3"/>
</dbReference>
<dbReference type="PROSITE" id="PS50004">
    <property type="entry name" value="C2"/>
    <property type="match status" value="3"/>
</dbReference>
<keyword evidence="2" id="KW-0106">Calcium</keyword>
<sequence>MDDDSVGIFVPRIEQLRRQESAATADTATSYTQSSFGLSSSGGGSGGGGVGSGRSRQMRHPYSLHLHLIKGSNLVVRDSNGFSDPYVKLKLGRKLLAKSRVIEKSLNPRWDEHFEFRIKDVERDLELRVYDRDRLSVHDDYMGHCFLSIGQLCLGRVQEFSIDLTDETGKADEPYMGCLSFAAKLVHRLIPEELTADQQLPGEVPTADSASAMASNLDPSSSSLTTTGVNHHQHSEQHSGMVSGGLAHLSSLTSKLVGGKKQHTAVVIFNLVNGRNLLAMDDSGQSDPYVKFKLGDQKCKSRVIKETLNPYWGEEFELKYFPEDDGLLKISVFDHDVAGQNDFMGRTQVNLKRLAWEKSHVVEAQLLDGAGSLRLLITITGATISSVSSDNYFSQRGRMEIVNRYSLLRTHEDVDDVGWLQVKVLRGQRLTEENHKLDAFCVLEVGNTRLQTHTEYKTASPNWERSFVFDLRDVHTWLEVAIYDENRDRKSQSKCLGRLALRLLRIANGERRWFALRDKSLEARAPGLIELEMDLIYNPVRAAVRTLNPPEEKVMQPDPKFKLALVRRNVNRFVTIIDALIDFGNFVDSCWQWENPVRSSVAFLCYMTIAWNFELHMLPCTLIVLLLVNLAYRVTESHFQARHHHSSSSPSAFAADADSAAMMSSSAATGCGADDCNSVEFVDSTEEERYDGAGGGADKDEDAPTSWREKIKAAHGILVKVQQGLDLVASMCESVRHTFDWTEPWLSALALLILCLASVVLYIFPLRLLALAWGLNKFTKKILRPNAIDNNEVLDFLSRVPSDVDLAQTRELRLPAAVAAAGAAASAAGGSPSKKS</sequence>
<evidence type="ECO:0000259" key="4">
    <source>
        <dbReference type="PROSITE" id="PS50004"/>
    </source>
</evidence>
<feature type="region of interest" description="Disordered" evidence="3">
    <location>
        <begin position="196"/>
        <end position="240"/>
    </location>
</feature>
<name>A0A1I8JGS2_9PLAT</name>
<feature type="compositionally biased region" description="Low complexity" evidence="3">
    <location>
        <begin position="21"/>
        <end position="39"/>
    </location>
</feature>
<keyword evidence="1" id="KW-0479">Metal-binding</keyword>
<proteinExistence type="predicted"/>
<dbReference type="InterPro" id="IPR035892">
    <property type="entry name" value="C2_domain_sf"/>
</dbReference>
<dbReference type="SMART" id="SM00239">
    <property type="entry name" value="C2"/>
    <property type="match status" value="3"/>
</dbReference>
<evidence type="ECO:0000256" key="1">
    <source>
        <dbReference type="ARBA" id="ARBA00022723"/>
    </source>
</evidence>
<feature type="compositionally biased region" description="Polar residues" evidence="3">
    <location>
        <begin position="208"/>
        <end position="230"/>
    </location>
</feature>
<dbReference type="Pfam" id="PF00168">
    <property type="entry name" value="C2"/>
    <property type="match status" value="3"/>
</dbReference>
<dbReference type="AlphaFoldDB" id="A0A1I8JGS2"/>
<dbReference type="GO" id="GO:0046928">
    <property type="term" value="P:regulation of neurotransmitter secretion"/>
    <property type="evidence" value="ECO:0007669"/>
    <property type="project" value="TreeGrafter"/>
</dbReference>
<dbReference type="GO" id="GO:0030672">
    <property type="term" value="C:synaptic vesicle membrane"/>
    <property type="evidence" value="ECO:0007669"/>
    <property type="project" value="TreeGrafter"/>
</dbReference>
<accession>A0A1I8JGS2</accession>
<dbReference type="WBParaSite" id="maker-uti_cns_0047567-snap-gene-0.2-mRNA-1">
    <property type="protein sequence ID" value="maker-uti_cns_0047567-snap-gene-0.2-mRNA-1"/>
    <property type="gene ID" value="maker-uti_cns_0047567-snap-gene-0.2"/>
</dbReference>
<dbReference type="InterPro" id="IPR000008">
    <property type="entry name" value="C2_dom"/>
</dbReference>
<feature type="region of interest" description="Disordered" evidence="3">
    <location>
        <begin position="19"/>
        <end position="56"/>
    </location>
</feature>
<dbReference type="PANTHER" id="PTHR45911:SF4">
    <property type="entry name" value="MULTIPLE C2 AND TRANSMEMBRANE DOMAIN-CONTAINING PROTEIN"/>
    <property type="match status" value="1"/>
</dbReference>
<dbReference type="CDD" id="cd08376">
    <property type="entry name" value="C2B_MCTP_PRT"/>
    <property type="match status" value="1"/>
</dbReference>
<evidence type="ECO:0000256" key="2">
    <source>
        <dbReference type="ARBA" id="ARBA00022837"/>
    </source>
</evidence>
<evidence type="ECO:0000313" key="5">
    <source>
        <dbReference type="Proteomes" id="UP000095280"/>
    </source>
</evidence>
<dbReference type="Gene3D" id="2.60.40.150">
    <property type="entry name" value="C2 domain"/>
    <property type="match status" value="3"/>
</dbReference>
<reference evidence="6" key="1">
    <citation type="submission" date="2016-11" db="UniProtKB">
        <authorList>
            <consortium name="WormBaseParasite"/>
        </authorList>
    </citation>
    <scope>IDENTIFICATION</scope>
</reference>
<dbReference type="PANTHER" id="PTHR45911">
    <property type="entry name" value="C2 DOMAIN-CONTAINING PROTEIN"/>
    <property type="match status" value="1"/>
</dbReference>
<feature type="compositionally biased region" description="Gly residues" evidence="3">
    <location>
        <begin position="40"/>
        <end position="52"/>
    </location>
</feature>
<keyword evidence="5" id="KW-1185">Reference proteome</keyword>
<feature type="domain" description="C2" evidence="4">
    <location>
        <begin position="44"/>
        <end position="162"/>
    </location>
</feature>
<organism evidence="5 6">
    <name type="scientific">Macrostomum lignano</name>
    <dbReference type="NCBI Taxonomy" id="282301"/>
    <lineage>
        <taxon>Eukaryota</taxon>
        <taxon>Metazoa</taxon>
        <taxon>Spiralia</taxon>
        <taxon>Lophotrochozoa</taxon>
        <taxon>Platyhelminthes</taxon>
        <taxon>Rhabditophora</taxon>
        <taxon>Macrostomorpha</taxon>
        <taxon>Macrostomida</taxon>
        <taxon>Macrostomidae</taxon>
        <taxon>Macrostomum</taxon>
    </lineage>
</organism>
<feature type="domain" description="C2" evidence="4">
    <location>
        <begin position="395"/>
        <end position="516"/>
    </location>
</feature>
<dbReference type="Proteomes" id="UP000095280">
    <property type="component" value="Unplaced"/>
</dbReference>
<protein>
    <submittedName>
        <fullName evidence="6">Multiple C2 and transmembrane domain-containing protein</fullName>
    </submittedName>
</protein>
<evidence type="ECO:0000313" key="6">
    <source>
        <dbReference type="WBParaSite" id="maker-uti_cns_0047567-snap-gene-0.2-mRNA-1"/>
    </source>
</evidence>
<feature type="domain" description="C2" evidence="4">
    <location>
        <begin position="243"/>
        <end position="364"/>
    </location>
</feature>